<dbReference type="Gene3D" id="3.40.50.150">
    <property type="entry name" value="Vaccinia Virus protein VP39"/>
    <property type="match status" value="1"/>
</dbReference>
<dbReference type="Proteomes" id="UP000095284">
    <property type="component" value="Unplaced"/>
</dbReference>
<dbReference type="eggNOG" id="KOG3987">
    <property type="taxonomic scope" value="Eukaryota"/>
</dbReference>
<dbReference type="InterPro" id="IPR007884">
    <property type="entry name" value="METL9"/>
</dbReference>
<evidence type="ECO:0000313" key="1">
    <source>
        <dbReference type="Proteomes" id="UP000095284"/>
    </source>
</evidence>
<evidence type="ECO:0000313" key="2">
    <source>
        <dbReference type="WBParaSite" id="BXY_0118800.1"/>
    </source>
</evidence>
<reference evidence="2" key="1">
    <citation type="submission" date="2016-11" db="UniProtKB">
        <authorList>
            <consortium name="WormBaseParasite"/>
        </authorList>
    </citation>
    <scope>IDENTIFICATION</scope>
</reference>
<name>A0A1I7RKF4_BURXY</name>
<dbReference type="SUPFAM" id="SSF53335">
    <property type="entry name" value="S-adenosyl-L-methionine-dependent methyltransferases"/>
    <property type="match status" value="1"/>
</dbReference>
<dbReference type="WBParaSite" id="BXY_0118800.1">
    <property type="protein sequence ID" value="BXY_0118800.1"/>
    <property type="gene ID" value="BXY_0118800"/>
</dbReference>
<proteinExistence type="predicted"/>
<protein>
    <submittedName>
        <fullName evidence="2">Methyltransferase-like protein 9</fullName>
    </submittedName>
</protein>
<dbReference type="AlphaFoldDB" id="A0A1I7RKF4"/>
<dbReference type="Pfam" id="PF05219">
    <property type="entry name" value="DREV"/>
    <property type="match status" value="1"/>
</dbReference>
<dbReference type="CDD" id="cd02440">
    <property type="entry name" value="AdoMet_MTases"/>
    <property type="match status" value="1"/>
</dbReference>
<dbReference type="PANTHER" id="PTHR12890:SF0">
    <property type="entry name" value="PROTEIN-L-HISTIDINE N-PROS-METHYLTRANSFERASE"/>
    <property type="match status" value="1"/>
</dbReference>
<dbReference type="InterPro" id="IPR029063">
    <property type="entry name" value="SAM-dependent_MTases_sf"/>
</dbReference>
<sequence length="303" mass="34738">MQRGRRIAQLIEAMDSQPPPETIDTYSWYNPEMMLVADDLKQLYYPLSIDAETYEFLNTSISTSQSFCLQVFYGLCSIFLQTVATKTTINGILDRGKMFVFSSEQLGAFLGANANWNREDKAVLDLGAGDGHVTQKFSPYFKKIYVTEASSIMEYRLKQKGFELLPKDDWTSKGPFNLISALNLLDRFFDPAKLLRDILSVAQRDNCLVIMAIVLPIRQYVEFHPDGTRKTQADTVINVTGRHYEEHLNTLITNVLRPNGFELVRWAKVPYLCEGDSKRVSALFYYYYLFFWLTTSSTTLCSC</sequence>
<organism evidence="1 2">
    <name type="scientific">Bursaphelenchus xylophilus</name>
    <name type="common">Pinewood nematode worm</name>
    <name type="synonym">Aphelenchoides xylophilus</name>
    <dbReference type="NCBI Taxonomy" id="6326"/>
    <lineage>
        <taxon>Eukaryota</taxon>
        <taxon>Metazoa</taxon>
        <taxon>Ecdysozoa</taxon>
        <taxon>Nematoda</taxon>
        <taxon>Chromadorea</taxon>
        <taxon>Rhabditida</taxon>
        <taxon>Tylenchina</taxon>
        <taxon>Tylenchomorpha</taxon>
        <taxon>Aphelenchoidea</taxon>
        <taxon>Aphelenchoididae</taxon>
        <taxon>Bursaphelenchus</taxon>
    </lineage>
</organism>
<dbReference type="GO" id="GO:0106370">
    <property type="term" value="F:protein-L-histidine N-pros-methyltransferase activity"/>
    <property type="evidence" value="ECO:0007669"/>
    <property type="project" value="InterPro"/>
</dbReference>
<dbReference type="PANTHER" id="PTHR12890">
    <property type="entry name" value="DREV PROTEIN"/>
    <property type="match status" value="1"/>
</dbReference>
<accession>A0A1I7RKF4</accession>